<dbReference type="AlphaFoldDB" id="A0A964RSA9"/>
<dbReference type="GO" id="GO:0005524">
    <property type="term" value="F:ATP binding"/>
    <property type="evidence" value="ECO:0007669"/>
    <property type="project" value="UniProtKB-KW"/>
</dbReference>
<dbReference type="PROSITE" id="PS51199">
    <property type="entry name" value="SF4_HELICASE"/>
    <property type="match status" value="1"/>
</dbReference>
<dbReference type="EC" id="5.6.2.3" evidence="9"/>
<dbReference type="InterPro" id="IPR036185">
    <property type="entry name" value="DNA_heli_DnaB-like_N_sf"/>
</dbReference>
<organism evidence="12 13">
    <name type="scientific">Clostridium chromiireducens</name>
    <dbReference type="NCBI Taxonomy" id="225345"/>
    <lineage>
        <taxon>Bacteria</taxon>
        <taxon>Bacillati</taxon>
        <taxon>Bacillota</taxon>
        <taxon>Clostridia</taxon>
        <taxon>Eubacteriales</taxon>
        <taxon>Clostridiaceae</taxon>
        <taxon>Clostridium</taxon>
    </lineage>
</organism>
<dbReference type="Pfam" id="PF03796">
    <property type="entry name" value="DnaB_C"/>
    <property type="match status" value="1"/>
</dbReference>
<dbReference type="GO" id="GO:0003697">
    <property type="term" value="F:single-stranded DNA binding"/>
    <property type="evidence" value="ECO:0007669"/>
    <property type="project" value="InterPro"/>
</dbReference>
<evidence type="ECO:0000313" key="13">
    <source>
        <dbReference type="Proteomes" id="UP000656077"/>
    </source>
</evidence>
<gene>
    <name evidence="12" type="ORF">GKZ28_25030</name>
</gene>
<dbReference type="GO" id="GO:0016787">
    <property type="term" value="F:hydrolase activity"/>
    <property type="evidence" value="ECO:0007669"/>
    <property type="project" value="UniProtKB-KW"/>
</dbReference>
<evidence type="ECO:0000313" key="12">
    <source>
        <dbReference type="EMBL" id="MVX66926.1"/>
    </source>
</evidence>
<dbReference type="InterPro" id="IPR027417">
    <property type="entry name" value="P-loop_NTPase"/>
</dbReference>
<dbReference type="InterPro" id="IPR007694">
    <property type="entry name" value="DNA_helicase_DnaB-like_C"/>
</dbReference>
<protein>
    <recommendedName>
        <fullName evidence="9">DNA 5'-3' helicase</fullName>
        <ecNumber evidence="9">5.6.2.3</ecNumber>
    </recommendedName>
</protein>
<evidence type="ECO:0000256" key="8">
    <source>
        <dbReference type="ARBA" id="ARBA00023235"/>
    </source>
</evidence>
<dbReference type="GO" id="GO:0043139">
    <property type="term" value="F:5'-3' DNA helicase activity"/>
    <property type="evidence" value="ECO:0007669"/>
    <property type="project" value="UniProtKB-EC"/>
</dbReference>
<reference evidence="12" key="1">
    <citation type="submission" date="2019-12" db="EMBL/GenBank/DDBJ databases">
        <title>Microbes associate with the intestines of laboratory mice.</title>
        <authorList>
            <person name="Navarre W."/>
            <person name="Wong E."/>
        </authorList>
    </citation>
    <scope>NUCLEOTIDE SEQUENCE</scope>
    <source>
        <strain evidence="12">NM79_F5</strain>
    </source>
</reference>
<feature type="domain" description="SF4 helicase" evidence="11">
    <location>
        <begin position="154"/>
        <end position="422"/>
    </location>
</feature>
<keyword evidence="3" id="KW-0547">Nucleotide-binding</keyword>
<dbReference type="EMBL" id="WSRQ01000079">
    <property type="protein sequence ID" value="MVX66926.1"/>
    <property type="molecule type" value="Genomic_DNA"/>
</dbReference>
<evidence type="ECO:0000256" key="4">
    <source>
        <dbReference type="ARBA" id="ARBA00022801"/>
    </source>
</evidence>
<dbReference type="PANTHER" id="PTHR12873">
    <property type="entry name" value="T7-LIKE MITOCHONDRIAL DNA HELICASE"/>
    <property type="match status" value="1"/>
</dbReference>
<dbReference type="RefSeq" id="WP_160361399.1">
    <property type="nucleotide sequence ID" value="NZ_WSRQ01000079.1"/>
</dbReference>
<evidence type="ECO:0000256" key="3">
    <source>
        <dbReference type="ARBA" id="ARBA00022741"/>
    </source>
</evidence>
<dbReference type="SUPFAM" id="SSF48024">
    <property type="entry name" value="N-terminal domain of DnaB helicase"/>
    <property type="match status" value="1"/>
</dbReference>
<dbReference type="Gene3D" id="1.10.860.10">
    <property type="entry name" value="DNAb Helicase, Chain A"/>
    <property type="match status" value="1"/>
</dbReference>
<evidence type="ECO:0000256" key="10">
    <source>
        <dbReference type="ARBA" id="ARBA00048954"/>
    </source>
</evidence>
<dbReference type="InterPro" id="IPR027032">
    <property type="entry name" value="Twinkle-like"/>
</dbReference>
<evidence type="ECO:0000256" key="9">
    <source>
        <dbReference type="ARBA" id="ARBA00044969"/>
    </source>
</evidence>
<keyword evidence="2" id="KW-0235">DNA replication</keyword>
<comment type="catalytic activity">
    <reaction evidence="10">
        <text>ATP + H2O = ADP + phosphate + H(+)</text>
        <dbReference type="Rhea" id="RHEA:13065"/>
        <dbReference type="ChEBI" id="CHEBI:15377"/>
        <dbReference type="ChEBI" id="CHEBI:15378"/>
        <dbReference type="ChEBI" id="CHEBI:30616"/>
        <dbReference type="ChEBI" id="CHEBI:43474"/>
        <dbReference type="ChEBI" id="CHEBI:456216"/>
        <dbReference type="EC" id="5.6.2.3"/>
    </reaction>
</comment>
<evidence type="ECO:0000256" key="2">
    <source>
        <dbReference type="ARBA" id="ARBA00022705"/>
    </source>
</evidence>
<dbReference type="Proteomes" id="UP000656077">
    <property type="component" value="Unassembled WGS sequence"/>
</dbReference>
<evidence type="ECO:0000259" key="11">
    <source>
        <dbReference type="PROSITE" id="PS51199"/>
    </source>
</evidence>
<keyword evidence="5" id="KW-0347">Helicase</keyword>
<evidence type="ECO:0000256" key="1">
    <source>
        <dbReference type="ARBA" id="ARBA00008428"/>
    </source>
</evidence>
<sequence>MERFNLDIEKAILGNCINSNETLVKVLDKGVAKEDFYNTINQKVFDSLTECYSSKGSTDTLIVCKVALKYDILPSYLTELESEHINVSDVSPYINELFNLRIERERLNLAKEMQAGIIATDEDIKKKFDEIDFLKSRMGNDNTITTLDKVEIVDIYSIEKIKTGFKKIDDKLLGFVMGSLNIITGYNGNGKSTLINQVCIAESLSQGYRVFAYSPELTNSNLKSWLYPTISNLEHFVDKSFNGIQYKTLGKIGIKYIDNWIKDKLFIYTDDSITTDEQQLLLDMNRMAKQGVKVFVIDNLMKIDLKDSYKNEYIAQKIFVNKLKNFARKYNAIVHLVAHPRKPQQGSAKVTKFDVAGTGDITNLADYAIAIKKNTEKEKRNDATLKDAYVEILKDRMRGYEFGVDLNFDRDRRRFYLNNQELNKDYGYTNGYELVQVEVAAE</sequence>
<evidence type="ECO:0000256" key="5">
    <source>
        <dbReference type="ARBA" id="ARBA00022806"/>
    </source>
</evidence>
<dbReference type="InterPro" id="IPR007693">
    <property type="entry name" value="DNA_helicase_DnaB-like_N"/>
</dbReference>
<keyword evidence="6" id="KW-0067">ATP-binding</keyword>
<comment type="caution">
    <text evidence="12">The sequence shown here is derived from an EMBL/GenBank/DDBJ whole genome shotgun (WGS) entry which is preliminary data.</text>
</comment>
<accession>A0A964RSA9</accession>
<dbReference type="GO" id="GO:0006260">
    <property type="term" value="P:DNA replication"/>
    <property type="evidence" value="ECO:0007669"/>
    <property type="project" value="UniProtKB-KW"/>
</dbReference>
<evidence type="ECO:0000256" key="7">
    <source>
        <dbReference type="ARBA" id="ARBA00023125"/>
    </source>
</evidence>
<keyword evidence="4" id="KW-0378">Hydrolase</keyword>
<comment type="similarity">
    <text evidence="1">Belongs to the helicase family. DnaB subfamily.</text>
</comment>
<dbReference type="Gene3D" id="3.40.50.300">
    <property type="entry name" value="P-loop containing nucleotide triphosphate hydrolases"/>
    <property type="match status" value="1"/>
</dbReference>
<dbReference type="InterPro" id="IPR016136">
    <property type="entry name" value="DNA_helicase_N/primase_C"/>
</dbReference>
<keyword evidence="7" id="KW-0238">DNA-binding</keyword>
<name>A0A964RSA9_9CLOT</name>
<evidence type="ECO:0000256" key="6">
    <source>
        <dbReference type="ARBA" id="ARBA00022840"/>
    </source>
</evidence>
<dbReference type="PANTHER" id="PTHR12873:SF6">
    <property type="entry name" value="TOPRIM DOMAIN-CONTAINING PROTEIN"/>
    <property type="match status" value="1"/>
</dbReference>
<keyword evidence="8" id="KW-0413">Isomerase</keyword>
<dbReference type="SUPFAM" id="SSF52540">
    <property type="entry name" value="P-loop containing nucleoside triphosphate hydrolases"/>
    <property type="match status" value="1"/>
</dbReference>
<proteinExistence type="inferred from homology"/>
<dbReference type="Pfam" id="PF00772">
    <property type="entry name" value="DnaB"/>
    <property type="match status" value="1"/>
</dbReference>